<dbReference type="PIRSF" id="PIRSF001415">
    <property type="entry name" value="Porphbilin_synth"/>
    <property type="match status" value="1"/>
</dbReference>
<evidence type="ECO:0000256" key="1">
    <source>
        <dbReference type="ARBA" id="ARBA00004694"/>
    </source>
</evidence>
<dbReference type="eggNOG" id="COG0113">
    <property type="taxonomic scope" value="Bacteria"/>
</dbReference>
<evidence type="ECO:0000256" key="12">
    <source>
        <dbReference type="PIRSR" id="PIRSR001415-2"/>
    </source>
</evidence>
<dbReference type="KEGG" id="twh:TWT_730"/>
<dbReference type="GO" id="GO:0006782">
    <property type="term" value="P:protoporphyrinogen IX biosynthetic process"/>
    <property type="evidence" value="ECO:0007669"/>
    <property type="project" value="UniProtKB-UniPathway"/>
</dbReference>
<comment type="catalytic activity">
    <reaction evidence="10 13">
        <text>2 5-aminolevulinate = porphobilinogen + 2 H2O + H(+)</text>
        <dbReference type="Rhea" id="RHEA:24064"/>
        <dbReference type="ChEBI" id="CHEBI:15377"/>
        <dbReference type="ChEBI" id="CHEBI:15378"/>
        <dbReference type="ChEBI" id="CHEBI:58126"/>
        <dbReference type="ChEBI" id="CHEBI:356416"/>
        <dbReference type="EC" id="4.2.1.24"/>
    </reaction>
</comment>
<evidence type="ECO:0000256" key="3">
    <source>
        <dbReference type="ARBA" id="ARBA00011823"/>
    </source>
</evidence>
<keyword evidence="16" id="KW-1185">Reference proteome</keyword>
<dbReference type="PANTHER" id="PTHR11458">
    <property type="entry name" value="DELTA-AMINOLEVULINIC ACID DEHYDRATASE"/>
    <property type="match status" value="1"/>
</dbReference>
<evidence type="ECO:0000256" key="7">
    <source>
        <dbReference type="ARBA" id="ARBA00023239"/>
    </source>
</evidence>
<comment type="subunit">
    <text evidence="3 13">Homooctamer.</text>
</comment>
<dbReference type="GO" id="GO:0004655">
    <property type="term" value="F:porphobilinogen synthase activity"/>
    <property type="evidence" value="ECO:0007669"/>
    <property type="project" value="UniProtKB-EC"/>
</dbReference>
<dbReference type="NCBIfam" id="NF006762">
    <property type="entry name" value="PRK09283.1"/>
    <property type="match status" value="1"/>
</dbReference>
<dbReference type="SUPFAM" id="SSF51569">
    <property type="entry name" value="Aldolase"/>
    <property type="match status" value="1"/>
</dbReference>
<dbReference type="EMBL" id="AE014184">
    <property type="protein sequence ID" value="AAO44827.1"/>
    <property type="molecule type" value="Genomic_DNA"/>
</dbReference>
<dbReference type="STRING" id="203267.TWT_730"/>
<dbReference type="PRINTS" id="PR00144">
    <property type="entry name" value="DALDHYDRTASE"/>
</dbReference>
<dbReference type="SMART" id="SM01004">
    <property type="entry name" value="ALAD"/>
    <property type="match status" value="1"/>
</dbReference>
<sequence length="326" mass="35427">MGLMFQKIRTRRLRLSEAMRRLASEHVLVPHKLVLPIFVGEGLQPRPIPSMPGVVQHSIDSFKRELQKAACAKLGGVMLFGIPDSRSEGAEDAFRPDGILNKACSIAVREVGDSLLIQTDLCLDEFTQHGHCGVVSKDGSIDNDATLEMYAEMALAQAAAGSQMLGLSGCMDGQTGFVREVLDSNGNHDVSLVAYSAKYASALYGPFRHATNSPFSGSRKTYQLNPANLREAIRKIEVDISEGADALIVKPAGYYLDVLRCASEISRIPVMAYQVSGEYAMIKSAAAWTDTKQLVIESLLSIHRAGADAILTYWALDAASWLSETF</sequence>
<evidence type="ECO:0000256" key="9">
    <source>
        <dbReference type="ARBA" id="ARBA00025628"/>
    </source>
</evidence>
<accession>Q83FJ4</accession>
<feature type="binding site" evidence="12">
    <location>
        <position position="313"/>
    </location>
    <ligand>
        <name>5-aminolevulinate</name>
        <dbReference type="ChEBI" id="CHEBI:356416"/>
        <label>2</label>
    </ligand>
</feature>
<comment type="pathway">
    <text evidence="1">Porphyrin-containing compound metabolism; protoporphyrin-IX biosynthesis; coproporphyrinogen-III from 5-aminolevulinate: step 1/4.</text>
</comment>
<dbReference type="GO" id="GO:0008270">
    <property type="term" value="F:zinc ion binding"/>
    <property type="evidence" value="ECO:0007669"/>
    <property type="project" value="TreeGrafter"/>
</dbReference>
<evidence type="ECO:0000256" key="14">
    <source>
        <dbReference type="RuleBase" id="RU004161"/>
    </source>
</evidence>
<gene>
    <name evidence="15" type="primary">hemB</name>
    <name evidence="15" type="ordered locus">TWT_730</name>
</gene>
<evidence type="ECO:0000256" key="6">
    <source>
        <dbReference type="ARBA" id="ARBA00023133"/>
    </source>
</evidence>
<proteinExistence type="inferred from homology"/>
<name>Q83FJ4_TROWT</name>
<dbReference type="InterPro" id="IPR030656">
    <property type="entry name" value="ALAD_AS"/>
</dbReference>
<evidence type="ECO:0000256" key="10">
    <source>
        <dbReference type="ARBA" id="ARBA00047651"/>
    </source>
</evidence>
<comment type="similarity">
    <text evidence="2 14">Belongs to the ALAD family.</text>
</comment>
<keyword evidence="7 13" id="KW-0456">Lyase</keyword>
<dbReference type="GO" id="GO:0005829">
    <property type="term" value="C:cytosol"/>
    <property type="evidence" value="ECO:0007669"/>
    <property type="project" value="TreeGrafter"/>
</dbReference>
<dbReference type="EC" id="4.2.1.24" evidence="4 13"/>
<dbReference type="UniPathway" id="UPA00251">
    <property type="reaction ID" value="UER00318"/>
</dbReference>
<dbReference type="Proteomes" id="UP000002200">
    <property type="component" value="Chromosome"/>
</dbReference>
<evidence type="ECO:0000256" key="4">
    <source>
        <dbReference type="ARBA" id="ARBA00012053"/>
    </source>
</evidence>
<evidence type="ECO:0000256" key="2">
    <source>
        <dbReference type="ARBA" id="ARBA00008055"/>
    </source>
</evidence>
<dbReference type="CDD" id="cd00384">
    <property type="entry name" value="ALAD_PBGS"/>
    <property type="match status" value="1"/>
</dbReference>
<dbReference type="AlphaFoldDB" id="Q83FJ4"/>
<dbReference type="InterPro" id="IPR013785">
    <property type="entry name" value="Aldolase_TIM"/>
</dbReference>
<feature type="binding site" evidence="12">
    <location>
        <position position="219"/>
    </location>
    <ligand>
        <name>5-aminolevulinate</name>
        <dbReference type="ChEBI" id="CHEBI:356416"/>
        <label>1</label>
    </ligand>
</feature>
<feature type="binding site" evidence="12">
    <location>
        <position position="276"/>
    </location>
    <ligand>
        <name>5-aminolevulinate</name>
        <dbReference type="ChEBI" id="CHEBI:356416"/>
        <label>2</label>
    </ligand>
</feature>
<feature type="active site" description="Schiff-base intermediate with substrate" evidence="11">
    <location>
        <position position="250"/>
    </location>
</feature>
<evidence type="ECO:0000256" key="13">
    <source>
        <dbReference type="RuleBase" id="RU000515"/>
    </source>
</evidence>
<dbReference type="Pfam" id="PF00490">
    <property type="entry name" value="ALAD"/>
    <property type="match status" value="1"/>
</dbReference>
<keyword evidence="6" id="KW-0350">Heme biosynthesis</keyword>
<keyword evidence="8 13" id="KW-0627">Porphyrin biosynthesis</keyword>
<dbReference type="Gene3D" id="3.20.20.70">
    <property type="entry name" value="Aldolase class I"/>
    <property type="match status" value="1"/>
</dbReference>
<dbReference type="InterPro" id="IPR001731">
    <property type="entry name" value="ALAD"/>
</dbReference>
<dbReference type="PANTHER" id="PTHR11458:SF0">
    <property type="entry name" value="DELTA-AMINOLEVULINIC ACID DEHYDRATASE"/>
    <property type="match status" value="1"/>
</dbReference>
<reference evidence="15 16" key="1">
    <citation type="journal article" date="2003" name="Genome Res.">
        <title>Tropheryma whipplei twist: a human pathogenic Actinobacteria with a reduced genome.</title>
        <authorList>
            <person name="Raoult D."/>
            <person name="Ogata H."/>
            <person name="Audic S."/>
            <person name="Robert C."/>
            <person name="Suhre K."/>
            <person name="Drancourt M."/>
            <person name="Claverie J.-M."/>
        </authorList>
    </citation>
    <scope>NUCLEOTIDE SEQUENCE [LARGE SCALE GENOMIC DNA]</scope>
    <source>
        <strain evidence="15 16">Twist</strain>
    </source>
</reference>
<evidence type="ECO:0000313" key="15">
    <source>
        <dbReference type="EMBL" id="AAO44827.1"/>
    </source>
</evidence>
<dbReference type="HOGENOM" id="CLU_035731_0_0_11"/>
<evidence type="ECO:0000256" key="11">
    <source>
        <dbReference type="PIRSR" id="PIRSR001415-1"/>
    </source>
</evidence>
<evidence type="ECO:0000256" key="5">
    <source>
        <dbReference type="ARBA" id="ARBA00020771"/>
    </source>
</evidence>
<evidence type="ECO:0000313" key="16">
    <source>
        <dbReference type="Proteomes" id="UP000002200"/>
    </source>
</evidence>
<comment type="function">
    <text evidence="9">Catalyzes an early step in the biosynthesis of tetrapyrroles. Binds two molecules of 5-aminolevulinate per subunit, each at a distinct site, and catalyzes their condensation to form porphobilinogen.</text>
</comment>
<feature type="binding site" evidence="12">
    <location>
        <position position="208"/>
    </location>
    <ligand>
        <name>5-aminolevulinate</name>
        <dbReference type="ChEBI" id="CHEBI:356416"/>
        <label>1</label>
    </ligand>
</feature>
<protein>
    <recommendedName>
        <fullName evidence="5 13">Delta-aminolevulinic acid dehydratase</fullName>
        <ecNumber evidence="4 13">4.2.1.24</ecNumber>
    </recommendedName>
</protein>
<dbReference type="PROSITE" id="PS00169">
    <property type="entry name" value="D_ALA_DEHYDRATASE"/>
    <property type="match status" value="1"/>
</dbReference>
<organism evidence="15 16">
    <name type="scientific">Tropheryma whipplei (strain Twist)</name>
    <name type="common">Whipple's bacillus</name>
    <dbReference type="NCBI Taxonomy" id="203267"/>
    <lineage>
        <taxon>Bacteria</taxon>
        <taxon>Bacillati</taxon>
        <taxon>Actinomycetota</taxon>
        <taxon>Actinomycetes</taxon>
        <taxon>Micrococcales</taxon>
        <taxon>Tropherymataceae</taxon>
        <taxon>Tropheryma</taxon>
    </lineage>
</organism>
<evidence type="ECO:0000256" key="8">
    <source>
        <dbReference type="ARBA" id="ARBA00023244"/>
    </source>
</evidence>
<feature type="active site" description="Schiff-base intermediate with substrate" evidence="11">
    <location>
        <position position="198"/>
    </location>
</feature>